<dbReference type="EMBL" id="PISJ01000019">
    <property type="protein sequence ID" value="PKF31953.1"/>
    <property type="molecule type" value="Genomic_DNA"/>
</dbReference>
<comment type="caution">
    <text evidence="1">The sequence shown here is derived from an EMBL/GenBank/DDBJ whole genome shotgun (WGS) entry which is preliminary data.</text>
</comment>
<gene>
    <name evidence="1" type="ORF">CW311_17105</name>
</gene>
<dbReference type="Proteomes" id="UP000233553">
    <property type="component" value="Unassembled WGS sequence"/>
</dbReference>
<accession>A0A2N0WBW7</accession>
<sequence>MEQNVLNHNRNYAMGKSLLKNCTVAALGIGALTGAYALVTKPVEIAPSYNYANTESTYGVLAVQITPEQHTGQAVVNLDGFRVHASFDFELVADDNGQLGSNEEAVYIYNFAVDQVFTPNGDNYGDFTNADDIRNMISIITAHIEKNKMARG</sequence>
<reference evidence="1 2" key="1">
    <citation type="submission" date="2017-12" db="EMBL/GenBank/DDBJ databases">
        <title>Draft Genome sequences of multiple microbial strains isolated from spacecraft associated surfaces.</title>
        <authorList>
            <person name="Seuylemezian A."/>
            <person name="Vaishampayan P."/>
            <person name="Venkateswaran K."/>
        </authorList>
    </citation>
    <scope>NUCLEOTIDE SEQUENCE [LARGE SCALE GENOMIC DNA]</scope>
    <source>
        <strain evidence="1 2">2P01AA</strain>
    </source>
</reference>
<protein>
    <submittedName>
        <fullName evidence="1">Uncharacterized protein</fullName>
    </submittedName>
</protein>
<evidence type="ECO:0000313" key="2">
    <source>
        <dbReference type="Proteomes" id="UP000233553"/>
    </source>
</evidence>
<dbReference type="AlphaFoldDB" id="A0A2N0WBW7"/>
<organism evidence="1 2">
    <name type="scientific">Acinetobacter proteolyticus</name>
    <dbReference type="NCBI Taxonomy" id="1776741"/>
    <lineage>
        <taxon>Bacteria</taxon>
        <taxon>Pseudomonadati</taxon>
        <taxon>Pseudomonadota</taxon>
        <taxon>Gammaproteobacteria</taxon>
        <taxon>Moraxellales</taxon>
        <taxon>Moraxellaceae</taxon>
        <taxon>Acinetobacter</taxon>
    </lineage>
</organism>
<evidence type="ECO:0000313" key="1">
    <source>
        <dbReference type="EMBL" id="PKF31953.1"/>
    </source>
</evidence>
<dbReference type="RefSeq" id="WP_101237278.1">
    <property type="nucleotide sequence ID" value="NZ_PISJ01000019.1"/>
</dbReference>
<name>A0A2N0WBW7_9GAMM</name>
<proteinExistence type="predicted"/>